<comment type="function">
    <text evidence="6">Part of the phosphoribosylformylglycinamidine synthase complex involved in the purines biosynthetic pathway. Catalyzes the ATP-dependent conversion of formylglycinamide ribonucleotide (FGAR) and glutamine to yield formylglycinamidine ribonucleotide (FGAM) and glutamate. The FGAM synthase complex is composed of three subunits. PurQ produces an ammonia molecule by converting glutamine to glutamate. PurL transfers the ammonia molecule to FGAR to form FGAM in an ATP-dependent manner. PurS interacts with PurQ and PurL and is thought to assist in the transfer of the ammonia molecule from PurQ to PurL.</text>
</comment>
<evidence type="ECO:0000256" key="1">
    <source>
        <dbReference type="ARBA" id="ARBA00022490"/>
    </source>
</evidence>
<dbReference type="NCBIfam" id="NF004630">
    <property type="entry name" value="PRK05974.1"/>
    <property type="match status" value="1"/>
</dbReference>
<comment type="similarity">
    <text evidence="6">Belongs to the PurS family.</text>
</comment>
<accession>A0A096DLA1</accession>
<dbReference type="PANTHER" id="PTHR34696:SF1">
    <property type="entry name" value="PHOSPHORIBOSYLFORMYLGLYCINAMIDINE SYNTHASE SUBUNIT PURS"/>
    <property type="match status" value="1"/>
</dbReference>
<evidence type="ECO:0000256" key="4">
    <source>
        <dbReference type="ARBA" id="ARBA00022755"/>
    </source>
</evidence>
<proteinExistence type="inferred from homology"/>
<evidence type="ECO:0000256" key="2">
    <source>
        <dbReference type="ARBA" id="ARBA00022598"/>
    </source>
</evidence>
<keyword evidence="5 6" id="KW-0067">ATP-binding</keyword>
<reference evidence="7 8" key="1">
    <citation type="submission" date="2013-12" db="EMBL/GenBank/DDBJ databases">
        <title>Draft genome sequence of Caloranaerobacter sp. H53214.</title>
        <authorList>
            <person name="Jiang L.J."/>
            <person name="Shao Z.Z."/>
            <person name="Long M.N."/>
        </authorList>
    </citation>
    <scope>NUCLEOTIDE SEQUENCE [LARGE SCALE GENOMIC DNA]</scope>
    <source>
        <strain evidence="7 8">H53214</strain>
    </source>
</reference>
<gene>
    <name evidence="6" type="primary">purS</name>
    <name evidence="7" type="ORF">Y919_08465</name>
</gene>
<dbReference type="STRING" id="1156417.Y919_08465"/>
<dbReference type="Gene3D" id="3.30.1280.10">
    <property type="entry name" value="Phosphoribosylformylglycinamidine synthase subunit PurS"/>
    <property type="match status" value="1"/>
</dbReference>
<dbReference type="GO" id="GO:0006189">
    <property type="term" value="P:'de novo' IMP biosynthetic process"/>
    <property type="evidence" value="ECO:0007669"/>
    <property type="project" value="UniProtKB-UniRule"/>
</dbReference>
<dbReference type="InterPro" id="IPR003850">
    <property type="entry name" value="PurS"/>
</dbReference>
<sequence length="82" mass="9338">MMKAVVYVTLKKGISDPQGNAVKEALDSLGYREVNKVRIGKIIELELEDMDKEEAEIKIKEMCEKLLANTVMEKYSFEILEG</sequence>
<comment type="pathway">
    <text evidence="6">Purine metabolism; IMP biosynthesis via de novo pathway; 5-amino-1-(5-phospho-D-ribosyl)imidazole from N(2)-formyl-N(1)-(5-phospho-D-ribosyl)glycinamide: step 1/2.</text>
</comment>
<keyword evidence="2 6" id="KW-0436">Ligase</keyword>
<dbReference type="GO" id="GO:0005737">
    <property type="term" value="C:cytoplasm"/>
    <property type="evidence" value="ECO:0007669"/>
    <property type="project" value="UniProtKB-SubCell"/>
</dbReference>
<evidence type="ECO:0000256" key="6">
    <source>
        <dbReference type="HAMAP-Rule" id="MF_01926"/>
    </source>
</evidence>
<protein>
    <recommendedName>
        <fullName evidence="6">Phosphoribosylformylglycinamidine synthase subunit PurS</fullName>
        <shortName evidence="6">FGAM synthase</shortName>
        <ecNumber evidence="6">6.3.5.3</ecNumber>
    </recommendedName>
    <alternativeName>
        <fullName evidence="6">Formylglycinamide ribonucleotide amidotransferase subunit III</fullName>
        <shortName evidence="6">FGAR amidotransferase III</shortName>
        <shortName evidence="6">FGAR-AT III</shortName>
    </alternativeName>
    <alternativeName>
        <fullName evidence="6">Phosphoribosylformylglycinamidine synthase subunit III</fullName>
    </alternativeName>
</protein>
<comment type="caution">
    <text evidence="7">The sequence shown here is derived from an EMBL/GenBank/DDBJ whole genome shotgun (WGS) entry which is preliminary data.</text>
</comment>
<dbReference type="PANTHER" id="PTHR34696">
    <property type="entry name" value="PHOSPHORIBOSYLFORMYLGLYCINAMIDINE SYNTHASE SUBUNIT PURS"/>
    <property type="match status" value="1"/>
</dbReference>
<organism evidence="7 8">
    <name type="scientific">Caloranaerobacter azorensis H53214</name>
    <dbReference type="NCBI Taxonomy" id="1156417"/>
    <lineage>
        <taxon>Bacteria</taxon>
        <taxon>Bacillati</taxon>
        <taxon>Bacillota</taxon>
        <taxon>Tissierellia</taxon>
        <taxon>Tissierellales</taxon>
        <taxon>Thermohalobacteraceae</taxon>
        <taxon>Caloranaerobacter</taxon>
    </lineage>
</organism>
<evidence type="ECO:0000313" key="8">
    <source>
        <dbReference type="Proteomes" id="UP000029622"/>
    </source>
</evidence>
<comment type="catalytic activity">
    <reaction evidence="6">
        <text>N(2)-formyl-N(1)-(5-phospho-beta-D-ribosyl)glycinamide + L-glutamine + ATP + H2O = 2-formamido-N(1)-(5-O-phospho-beta-D-ribosyl)acetamidine + L-glutamate + ADP + phosphate + H(+)</text>
        <dbReference type="Rhea" id="RHEA:17129"/>
        <dbReference type="ChEBI" id="CHEBI:15377"/>
        <dbReference type="ChEBI" id="CHEBI:15378"/>
        <dbReference type="ChEBI" id="CHEBI:29985"/>
        <dbReference type="ChEBI" id="CHEBI:30616"/>
        <dbReference type="ChEBI" id="CHEBI:43474"/>
        <dbReference type="ChEBI" id="CHEBI:58359"/>
        <dbReference type="ChEBI" id="CHEBI:147286"/>
        <dbReference type="ChEBI" id="CHEBI:147287"/>
        <dbReference type="ChEBI" id="CHEBI:456216"/>
        <dbReference type="EC" id="6.3.5.3"/>
    </reaction>
</comment>
<dbReference type="NCBIfam" id="TIGR00302">
    <property type="entry name" value="phosphoribosylformylglycinamidine synthase subunit PurS"/>
    <property type="match status" value="1"/>
</dbReference>
<comment type="subunit">
    <text evidence="6">Part of the FGAM synthase complex composed of 1 PurL, 1 PurQ and 2 PurS subunits.</text>
</comment>
<comment type="subcellular location">
    <subcellularLocation>
        <location evidence="6">Cytoplasm</location>
    </subcellularLocation>
</comment>
<dbReference type="GO" id="GO:0005524">
    <property type="term" value="F:ATP binding"/>
    <property type="evidence" value="ECO:0007669"/>
    <property type="project" value="UniProtKB-UniRule"/>
</dbReference>
<dbReference type="AlphaFoldDB" id="A0A096DLA1"/>
<evidence type="ECO:0000313" key="7">
    <source>
        <dbReference type="EMBL" id="KGG80026.1"/>
    </source>
</evidence>
<dbReference type="Proteomes" id="UP000029622">
    <property type="component" value="Unassembled WGS sequence"/>
</dbReference>
<dbReference type="UniPathway" id="UPA00074">
    <property type="reaction ID" value="UER00128"/>
</dbReference>
<dbReference type="SUPFAM" id="SSF82697">
    <property type="entry name" value="PurS-like"/>
    <property type="match status" value="1"/>
</dbReference>
<dbReference type="InterPro" id="IPR036604">
    <property type="entry name" value="PurS-like_sf"/>
</dbReference>
<dbReference type="EC" id="6.3.5.3" evidence="6"/>
<dbReference type="Pfam" id="PF02700">
    <property type="entry name" value="PurS"/>
    <property type="match status" value="1"/>
</dbReference>
<dbReference type="GO" id="GO:0004642">
    <property type="term" value="F:phosphoribosylformylglycinamidine synthase activity"/>
    <property type="evidence" value="ECO:0007669"/>
    <property type="project" value="UniProtKB-UniRule"/>
</dbReference>
<evidence type="ECO:0000256" key="3">
    <source>
        <dbReference type="ARBA" id="ARBA00022741"/>
    </source>
</evidence>
<dbReference type="EMBL" id="AZTB01000043">
    <property type="protein sequence ID" value="KGG80026.1"/>
    <property type="molecule type" value="Genomic_DNA"/>
</dbReference>
<keyword evidence="1 6" id="KW-0963">Cytoplasm</keyword>
<evidence type="ECO:0000256" key="5">
    <source>
        <dbReference type="ARBA" id="ARBA00022840"/>
    </source>
</evidence>
<keyword evidence="3 6" id="KW-0547">Nucleotide-binding</keyword>
<name>A0A096DLA1_9FIRM</name>
<dbReference type="HAMAP" id="MF_01926">
    <property type="entry name" value="PurS"/>
    <property type="match status" value="1"/>
</dbReference>
<keyword evidence="4 6" id="KW-0658">Purine biosynthesis</keyword>